<evidence type="ECO:0000313" key="4">
    <source>
        <dbReference type="Proteomes" id="UP000014115"/>
    </source>
</evidence>
<comment type="caution">
    <text evidence="3">The sequence shown here is derived from an EMBL/GenBank/DDBJ whole genome shotgun (WGS) entry which is preliminary data.</text>
</comment>
<comment type="similarity">
    <text evidence="1">Belongs to the SufE family.</text>
</comment>
<dbReference type="PANTHER" id="PTHR43597:SF5">
    <property type="entry name" value="SUFE-LIKE PROTEIN 2, CHLOROPLASTIC"/>
    <property type="match status" value="1"/>
</dbReference>
<dbReference type="SUPFAM" id="SSF82649">
    <property type="entry name" value="SufE/NifU"/>
    <property type="match status" value="1"/>
</dbReference>
<dbReference type="OrthoDB" id="9799320at2"/>
<dbReference type="eggNOG" id="COG2166">
    <property type="taxonomic scope" value="Bacteria"/>
</dbReference>
<dbReference type="InterPro" id="IPR003808">
    <property type="entry name" value="Fe-S_metab-assoc_dom"/>
</dbReference>
<evidence type="ECO:0000259" key="2">
    <source>
        <dbReference type="Pfam" id="PF02657"/>
    </source>
</evidence>
<accession>K2L662</accession>
<gene>
    <name evidence="3" type="ORF">A10D4_02885</name>
</gene>
<sequence>MSNESAAPIFQQREQSLRELVSIARNMPNFEAAWRNAENAVSGCEAQVWMHTEWQANGHVRLRLDSESRLVKGTLGVLQQALDGATAAQIVNFDVNAYFAKIGLQRFLSPSRNNGVFQVTRQLQQRAAAYAAANA</sequence>
<organism evidence="3 4">
    <name type="scientific">Idiomarina xiamenensis 10-D-4</name>
    <dbReference type="NCBI Taxonomy" id="740709"/>
    <lineage>
        <taxon>Bacteria</taxon>
        <taxon>Pseudomonadati</taxon>
        <taxon>Pseudomonadota</taxon>
        <taxon>Gammaproteobacteria</taxon>
        <taxon>Alteromonadales</taxon>
        <taxon>Idiomarinaceae</taxon>
        <taxon>Idiomarina</taxon>
    </lineage>
</organism>
<dbReference type="PANTHER" id="PTHR43597">
    <property type="entry name" value="SULFUR ACCEPTOR PROTEIN CSDE"/>
    <property type="match status" value="1"/>
</dbReference>
<evidence type="ECO:0000256" key="1">
    <source>
        <dbReference type="ARBA" id="ARBA00010282"/>
    </source>
</evidence>
<name>K2L662_9GAMM</name>
<dbReference type="RefSeq" id="WP_008487612.1">
    <property type="nucleotide sequence ID" value="NZ_AMRG01000003.1"/>
</dbReference>
<dbReference type="Pfam" id="PF02657">
    <property type="entry name" value="SufE"/>
    <property type="match status" value="1"/>
</dbReference>
<dbReference type="Gene3D" id="3.90.1010.10">
    <property type="match status" value="1"/>
</dbReference>
<reference evidence="3 4" key="1">
    <citation type="journal article" date="2012" name="J. Bacteriol.">
        <title>Genome Sequence of Idiomarina xiamenensis Type Strain 10-D-4.</title>
        <authorList>
            <person name="Lai Q."/>
            <person name="Wang L."/>
            <person name="Wang W."/>
            <person name="Shao Z."/>
        </authorList>
    </citation>
    <scope>NUCLEOTIDE SEQUENCE [LARGE SCALE GENOMIC DNA]</scope>
    <source>
        <strain evidence="3 4">10-D-4</strain>
    </source>
</reference>
<evidence type="ECO:0000313" key="3">
    <source>
        <dbReference type="EMBL" id="EKE85255.1"/>
    </source>
</evidence>
<dbReference type="AlphaFoldDB" id="K2L662"/>
<feature type="domain" description="Fe-S metabolism associated" evidence="2">
    <location>
        <begin position="10"/>
        <end position="125"/>
    </location>
</feature>
<dbReference type="Proteomes" id="UP000014115">
    <property type="component" value="Unassembled WGS sequence"/>
</dbReference>
<keyword evidence="4" id="KW-1185">Reference proteome</keyword>
<dbReference type="STRING" id="740709.A10D4_02885"/>
<protein>
    <recommendedName>
        <fullName evidence="2">Fe-S metabolism associated domain-containing protein</fullName>
    </recommendedName>
</protein>
<proteinExistence type="inferred from homology"/>
<dbReference type="EMBL" id="AMRG01000003">
    <property type="protein sequence ID" value="EKE85255.1"/>
    <property type="molecule type" value="Genomic_DNA"/>
</dbReference>